<accession>A0A8C3WDR3</accession>
<dbReference type="Ensembl" id="ENSCWAT00000013746.1">
    <property type="protein sequence ID" value="ENSCWAP00000012653.1"/>
    <property type="gene ID" value="ENSCWAG00000009878.1"/>
</dbReference>
<dbReference type="GO" id="GO:0005886">
    <property type="term" value="C:plasma membrane"/>
    <property type="evidence" value="ECO:0007669"/>
    <property type="project" value="TreeGrafter"/>
</dbReference>
<dbReference type="GeneTree" id="ENSGT00940000159622"/>
<dbReference type="Gene3D" id="2.60.40.10">
    <property type="entry name" value="Immunoglobulins"/>
    <property type="match status" value="1"/>
</dbReference>
<dbReference type="Pfam" id="PF07686">
    <property type="entry name" value="V-set"/>
    <property type="match status" value="1"/>
</dbReference>
<dbReference type="FunFam" id="2.60.40.10:FF:000370">
    <property type="entry name" value="CMRF35-like molecule 1"/>
    <property type="match status" value="1"/>
</dbReference>
<feature type="region of interest" description="Disordered" evidence="6">
    <location>
        <begin position="140"/>
        <end position="161"/>
    </location>
</feature>
<dbReference type="SMART" id="SM00409">
    <property type="entry name" value="IG"/>
    <property type="match status" value="1"/>
</dbReference>
<protein>
    <recommendedName>
        <fullName evidence="7">Ig-like domain-containing protein</fullName>
    </recommendedName>
</protein>
<dbReference type="Proteomes" id="UP000694540">
    <property type="component" value="Unplaced"/>
</dbReference>
<evidence type="ECO:0000256" key="2">
    <source>
        <dbReference type="ARBA" id="ARBA00022692"/>
    </source>
</evidence>
<dbReference type="InterPro" id="IPR007110">
    <property type="entry name" value="Ig-like_dom"/>
</dbReference>
<evidence type="ECO:0000256" key="1">
    <source>
        <dbReference type="ARBA" id="ARBA00004370"/>
    </source>
</evidence>
<keyword evidence="3" id="KW-0732">Signal</keyword>
<name>A0A8C3WDR3_9CETA</name>
<evidence type="ECO:0000313" key="9">
    <source>
        <dbReference type="Proteomes" id="UP000694540"/>
    </source>
</evidence>
<comment type="subcellular location">
    <subcellularLocation>
        <location evidence="1">Membrane</location>
    </subcellularLocation>
</comment>
<keyword evidence="9" id="KW-1185">Reference proteome</keyword>
<dbReference type="PANTHER" id="PTHR11860:SF87">
    <property type="entry name" value="CMRF35-LIKE MOLECULE 8"/>
    <property type="match status" value="1"/>
</dbReference>
<dbReference type="InterPro" id="IPR050671">
    <property type="entry name" value="CD300_family_receptors"/>
</dbReference>
<reference evidence="8" key="1">
    <citation type="submission" date="2025-08" db="UniProtKB">
        <authorList>
            <consortium name="Ensembl"/>
        </authorList>
    </citation>
    <scope>IDENTIFICATION</scope>
</reference>
<evidence type="ECO:0000259" key="7">
    <source>
        <dbReference type="PROSITE" id="PS50835"/>
    </source>
</evidence>
<evidence type="ECO:0000256" key="3">
    <source>
        <dbReference type="ARBA" id="ARBA00022729"/>
    </source>
</evidence>
<evidence type="ECO:0000256" key="4">
    <source>
        <dbReference type="ARBA" id="ARBA00023136"/>
    </source>
</evidence>
<dbReference type="CDD" id="cd05716">
    <property type="entry name" value="IgV_pIgR_like"/>
    <property type="match status" value="1"/>
</dbReference>
<feature type="domain" description="Ig-like" evidence="7">
    <location>
        <begin position="17"/>
        <end position="123"/>
    </location>
</feature>
<dbReference type="GO" id="GO:0004888">
    <property type="term" value="F:transmembrane signaling receptor activity"/>
    <property type="evidence" value="ECO:0007669"/>
    <property type="project" value="TreeGrafter"/>
</dbReference>
<dbReference type="InterPro" id="IPR003599">
    <property type="entry name" value="Ig_sub"/>
</dbReference>
<dbReference type="SUPFAM" id="SSF48726">
    <property type="entry name" value="Immunoglobulin"/>
    <property type="match status" value="1"/>
</dbReference>
<keyword evidence="2" id="KW-0812">Transmembrane</keyword>
<evidence type="ECO:0000256" key="6">
    <source>
        <dbReference type="SAM" id="MobiDB-lite"/>
    </source>
</evidence>
<keyword evidence="4" id="KW-0472">Membrane</keyword>
<proteinExistence type="predicted"/>
<dbReference type="InterPro" id="IPR013783">
    <property type="entry name" value="Ig-like_fold"/>
</dbReference>
<evidence type="ECO:0000256" key="5">
    <source>
        <dbReference type="ARBA" id="ARBA00023157"/>
    </source>
</evidence>
<sequence>VKLPPPRVRSWTRLCLPGCLSVSGPLAVTGTEGGSLSVRCRYEEKFINNNKYWVKTPCFLSGKIVETAESEGEVRDGRVSIRDHPRRRLLSVTMRPLQLNDADTYWCGIEKPGVDLGSQIKVTVVPGKSVLVCTARPRCSGPEERGHGAGGHLGQPSGFLH</sequence>
<organism evidence="8 9">
    <name type="scientific">Catagonus wagneri</name>
    <name type="common">Chacoan peccary</name>
    <dbReference type="NCBI Taxonomy" id="51154"/>
    <lineage>
        <taxon>Eukaryota</taxon>
        <taxon>Metazoa</taxon>
        <taxon>Chordata</taxon>
        <taxon>Craniata</taxon>
        <taxon>Vertebrata</taxon>
        <taxon>Euteleostomi</taxon>
        <taxon>Mammalia</taxon>
        <taxon>Eutheria</taxon>
        <taxon>Laurasiatheria</taxon>
        <taxon>Artiodactyla</taxon>
        <taxon>Suina</taxon>
        <taxon>Tayassuidae</taxon>
        <taxon>Catagonus</taxon>
    </lineage>
</organism>
<evidence type="ECO:0000313" key="8">
    <source>
        <dbReference type="Ensembl" id="ENSCWAP00000012653.1"/>
    </source>
</evidence>
<reference evidence="8" key="2">
    <citation type="submission" date="2025-09" db="UniProtKB">
        <authorList>
            <consortium name="Ensembl"/>
        </authorList>
    </citation>
    <scope>IDENTIFICATION</scope>
</reference>
<dbReference type="PANTHER" id="PTHR11860">
    <property type="entry name" value="POLYMERIC-IMMUNOGLOBULIN RECEPTOR"/>
    <property type="match status" value="1"/>
</dbReference>
<dbReference type="AlphaFoldDB" id="A0A8C3WDR3"/>
<keyword evidence="5" id="KW-1015">Disulfide bond</keyword>
<dbReference type="PROSITE" id="PS50835">
    <property type="entry name" value="IG_LIKE"/>
    <property type="match status" value="1"/>
</dbReference>
<dbReference type="InterPro" id="IPR036179">
    <property type="entry name" value="Ig-like_dom_sf"/>
</dbReference>
<dbReference type="InterPro" id="IPR013106">
    <property type="entry name" value="Ig_V-set"/>
</dbReference>